<evidence type="ECO:0000256" key="2">
    <source>
        <dbReference type="SAM" id="MobiDB-lite"/>
    </source>
</evidence>
<dbReference type="RefSeq" id="XP_001228768.1">
    <property type="nucleotide sequence ID" value="XM_001228767.1"/>
</dbReference>
<dbReference type="GO" id="GO:0019290">
    <property type="term" value="P:siderophore biosynthetic process"/>
    <property type="evidence" value="ECO:0007669"/>
    <property type="project" value="InterPro"/>
</dbReference>
<evidence type="ECO:0000256" key="1">
    <source>
        <dbReference type="ARBA" id="ARBA00009893"/>
    </source>
</evidence>
<dbReference type="eggNOG" id="ENOG502RZMI">
    <property type="taxonomic scope" value="Eukaryota"/>
</dbReference>
<name>Q2HC02_CHAGB</name>
<feature type="domain" description="Acyltransferase MbtK/IucB-like conserved" evidence="3">
    <location>
        <begin position="491"/>
        <end position="540"/>
    </location>
</feature>
<comment type="similarity">
    <text evidence="1">Belongs to the lysine N-acyltransferase MbtK family.</text>
</comment>
<proteinExistence type="inferred from homology"/>
<dbReference type="STRING" id="306901.Q2HC02"/>
<dbReference type="Gene3D" id="3.40.630.30">
    <property type="match status" value="1"/>
</dbReference>
<dbReference type="PANTHER" id="PTHR31438:SF1">
    <property type="entry name" value="LYSINE N-ACYLTRANSFERASE C17G9.06C-RELATED"/>
    <property type="match status" value="1"/>
</dbReference>
<dbReference type="AlphaFoldDB" id="Q2HC02"/>
<evidence type="ECO:0000313" key="5">
    <source>
        <dbReference type="Proteomes" id="UP000001056"/>
    </source>
</evidence>
<dbReference type="InterPro" id="IPR016181">
    <property type="entry name" value="Acyl_CoA_acyltransferase"/>
</dbReference>
<keyword evidence="5" id="KW-1185">Reference proteome</keyword>
<dbReference type="GO" id="GO:0016410">
    <property type="term" value="F:N-acyltransferase activity"/>
    <property type="evidence" value="ECO:0007669"/>
    <property type="project" value="TreeGrafter"/>
</dbReference>
<dbReference type="SUPFAM" id="SSF55729">
    <property type="entry name" value="Acyl-CoA N-acyltransferases (Nat)"/>
    <property type="match status" value="1"/>
</dbReference>
<organism evidence="4 5">
    <name type="scientific">Chaetomium globosum (strain ATCC 6205 / CBS 148.51 / DSM 1962 / NBRC 6347 / NRRL 1970)</name>
    <name type="common">Soil fungus</name>
    <dbReference type="NCBI Taxonomy" id="306901"/>
    <lineage>
        <taxon>Eukaryota</taxon>
        <taxon>Fungi</taxon>
        <taxon>Dikarya</taxon>
        <taxon>Ascomycota</taxon>
        <taxon>Pezizomycotina</taxon>
        <taxon>Sordariomycetes</taxon>
        <taxon>Sordariomycetidae</taxon>
        <taxon>Sordariales</taxon>
        <taxon>Chaetomiaceae</taxon>
        <taxon>Chaetomium</taxon>
    </lineage>
</organism>
<dbReference type="PANTHER" id="PTHR31438">
    <property type="entry name" value="LYSINE N-ACYLTRANSFERASE C17G9.06C-RELATED"/>
    <property type="match status" value="1"/>
</dbReference>
<gene>
    <name evidence="4" type="ORF">CHGG_02252</name>
</gene>
<dbReference type="Pfam" id="PF13523">
    <property type="entry name" value="Acetyltransf_8"/>
    <property type="match status" value="1"/>
</dbReference>
<dbReference type="VEuPathDB" id="FungiDB:CHGG_02252"/>
<dbReference type="InParanoid" id="Q2HC02"/>
<dbReference type="SMART" id="SM01006">
    <property type="entry name" value="AlcB"/>
    <property type="match status" value="1"/>
</dbReference>
<dbReference type="InterPro" id="IPR019432">
    <property type="entry name" value="Acyltransferase_MbtK/IucB-like"/>
</dbReference>
<sequence length="669" mass="73427">MESSEPNPSQSEAISLVKAQLGVAFAQLAIALIKEVGPWLISKMCGVMDGTKAALDTNLPPMKAALDNLPSITKTPPSRPRLATPLSNVEGAAWQGQGHADLSHHHQHAIVSHTPSHTATSPIHIHPHPPPRSSTACAGAGTRGSWFGQLSTRLAGRILASHCVDKTVVVKRPEAQGDGQLRWRHGRLRAPREVASATGGCERHGRLRAPREVASATGGCERHGRLRAPREVASATAAEMGRFVAVDTPPHDEMALQIPSTTRFKLPDGETEVWITGTNNAPGKDYVVGSGDAALARWTNVGTQTRLSLPIVNDDIAHFGNVLELELGGSHVPSSSLPFGSDSPNRDLTLAWASVYALWLHPDNREVDVIAVSVESGRVGEYMQCTGLGQLSPYSSDASTSKPEDSIYWLSRETFWQGAGAPDSQHWLRARPEVTSFPGFNGTLGVFASQLGFTRKGNVCTVHPVRPPKPKPGTVIYSRFIVELGQQLRILHIDAENPAHFEAYARWQNSDRVNKAWKERGPDEHHRAYLAAQLADPHSMSCLFEWDGELAGYTELGWVKEDNAACFFSSNCGIVVGEHDQNSHIFVGEEHLRGGKRYQAVATSIKHCCFLREPRTKQVIAEPQFDLAHVHIQNKYLPQEKKKRFHLPHKTATLFALQRDRFFQEAYFV</sequence>
<dbReference type="OrthoDB" id="4250781at2759"/>
<evidence type="ECO:0000259" key="3">
    <source>
        <dbReference type="SMART" id="SM01006"/>
    </source>
</evidence>
<feature type="region of interest" description="Disordered" evidence="2">
    <location>
        <begin position="97"/>
        <end position="140"/>
    </location>
</feature>
<protein>
    <recommendedName>
        <fullName evidence="3">Acyltransferase MbtK/IucB-like conserved domain-containing protein</fullName>
    </recommendedName>
</protein>
<reference evidence="5" key="1">
    <citation type="journal article" date="2015" name="Genome Announc.">
        <title>Draft genome sequence of the cellulolytic fungus Chaetomium globosum.</title>
        <authorList>
            <person name="Cuomo C.A."/>
            <person name="Untereiner W.A."/>
            <person name="Ma L.-J."/>
            <person name="Grabherr M."/>
            <person name="Birren B.W."/>
        </authorList>
    </citation>
    <scope>NUCLEOTIDE SEQUENCE [LARGE SCALE GENOMIC DNA]</scope>
    <source>
        <strain evidence="5">ATCC 6205 / CBS 148.51 / DSM 1962 / NBRC 6347 / NRRL 1970</strain>
    </source>
</reference>
<dbReference type="HOGENOM" id="CLU_410483_0_0_1"/>
<accession>Q2HC02</accession>
<evidence type="ECO:0000313" key="4">
    <source>
        <dbReference type="EMBL" id="EAQ90317.1"/>
    </source>
</evidence>
<dbReference type="Proteomes" id="UP000001056">
    <property type="component" value="Unassembled WGS sequence"/>
</dbReference>
<dbReference type="EMBL" id="CH408030">
    <property type="protein sequence ID" value="EAQ90317.1"/>
    <property type="molecule type" value="Genomic_DNA"/>
</dbReference>
<dbReference type="GeneID" id="4388973"/>